<evidence type="ECO:0000256" key="1">
    <source>
        <dbReference type="ARBA" id="ARBA00004141"/>
    </source>
</evidence>
<accession>A0A1V8TBT1</accession>
<dbReference type="PANTHER" id="PTHR11266:SF17">
    <property type="entry name" value="PROTEIN MPV17"/>
    <property type="match status" value="1"/>
</dbReference>
<dbReference type="FunCoup" id="A0A1V8TBT1">
    <property type="interactions" value="1055"/>
</dbReference>
<keyword evidence="3" id="KW-0812">Transmembrane</keyword>
<comment type="caution">
    <text evidence="7">The sequence shown here is derived from an EMBL/GenBank/DDBJ whole genome shotgun (WGS) entry which is preliminary data.</text>
</comment>
<gene>
    <name evidence="7" type="ORF">B0A48_06522</name>
</gene>
<reference evidence="8" key="1">
    <citation type="submission" date="2017-03" db="EMBL/GenBank/DDBJ databases">
        <title>Genomes of endolithic fungi from Antarctica.</title>
        <authorList>
            <person name="Coleine C."/>
            <person name="Masonjones S."/>
            <person name="Stajich J.E."/>
        </authorList>
    </citation>
    <scope>NUCLEOTIDE SEQUENCE [LARGE SCALE GENOMIC DNA]</scope>
    <source>
        <strain evidence="8">CCFEE 5527</strain>
    </source>
</reference>
<sequence length="184" mass="20392">MALRWYQAKSASRPILTAAISSAVLFGTGDAMAQHLVEKRGLKNHDLGRTTRMVLYGGAVFGPAATKWFGFLQNKVKIPGRPNLEIVARVAADQCLFASTNLFVFLSSMALMEGTDPSKKLESTYWNALQKNWMVWPAVQFTNFKFVPLESRVLVVNVVSLGWNCYLSFLNSQPGGEAQYPPDV</sequence>
<evidence type="ECO:0000256" key="4">
    <source>
        <dbReference type="ARBA" id="ARBA00022989"/>
    </source>
</evidence>
<name>A0A1V8TBT1_9PEZI</name>
<dbReference type="PANTHER" id="PTHR11266">
    <property type="entry name" value="PEROXISOMAL MEMBRANE PROTEIN 2, PXMP2 MPV17"/>
    <property type="match status" value="1"/>
</dbReference>
<dbReference type="STRING" id="1507870.A0A1V8TBT1"/>
<comment type="similarity">
    <text evidence="2 6">Belongs to the peroxisomal membrane protein PXMP2/4 family.</text>
</comment>
<dbReference type="InterPro" id="IPR007248">
    <property type="entry name" value="Mpv17_PMP22"/>
</dbReference>
<proteinExistence type="inferred from homology"/>
<dbReference type="Proteomes" id="UP000192596">
    <property type="component" value="Unassembled WGS sequence"/>
</dbReference>
<dbReference type="AlphaFoldDB" id="A0A1V8TBT1"/>
<evidence type="ECO:0000313" key="8">
    <source>
        <dbReference type="Proteomes" id="UP000192596"/>
    </source>
</evidence>
<evidence type="ECO:0000256" key="2">
    <source>
        <dbReference type="ARBA" id="ARBA00006824"/>
    </source>
</evidence>
<dbReference type="InParanoid" id="A0A1V8TBT1"/>
<keyword evidence="4" id="KW-1133">Transmembrane helix</keyword>
<organism evidence="7 8">
    <name type="scientific">Cryoendolithus antarcticus</name>
    <dbReference type="NCBI Taxonomy" id="1507870"/>
    <lineage>
        <taxon>Eukaryota</taxon>
        <taxon>Fungi</taxon>
        <taxon>Dikarya</taxon>
        <taxon>Ascomycota</taxon>
        <taxon>Pezizomycotina</taxon>
        <taxon>Dothideomycetes</taxon>
        <taxon>Dothideomycetidae</taxon>
        <taxon>Cladosporiales</taxon>
        <taxon>Cladosporiaceae</taxon>
        <taxon>Cryoendolithus</taxon>
    </lineage>
</organism>
<evidence type="ECO:0000313" key="7">
    <source>
        <dbReference type="EMBL" id="OQO08652.1"/>
    </source>
</evidence>
<dbReference type="OrthoDB" id="430207at2759"/>
<comment type="subcellular location">
    <subcellularLocation>
        <location evidence="1">Membrane</location>
        <topology evidence="1">Multi-pass membrane protein</topology>
    </subcellularLocation>
</comment>
<dbReference type="Pfam" id="PF04117">
    <property type="entry name" value="Mpv17_PMP22"/>
    <property type="match status" value="1"/>
</dbReference>
<keyword evidence="8" id="KW-1185">Reference proteome</keyword>
<evidence type="ECO:0000256" key="6">
    <source>
        <dbReference type="RuleBase" id="RU363053"/>
    </source>
</evidence>
<dbReference type="EMBL" id="NAJO01000012">
    <property type="protein sequence ID" value="OQO08652.1"/>
    <property type="molecule type" value="Genomic_DNA"/>
</dbReference>
<keyword evidence="5" id="KW-0472">Membrane</keyword>
<protein>
    <submittedName>
        <fullName evidence="7">Protein sym-1</fullName>
    </submittedName>
</protein>
<evidence type="ECO:0000256" key="3">
    <source>
        <dbReference type="ARBA" id="ARBA00022692"/>
    </source>
</evidence>
<evidence type="ECO:0000256" key="5">
    <source>
        <dbReference type="ARBA" id="ARBA00023136"/>
    </source>
</evidence>
<dbReference type="GO" id="GO:0005739">
    <property type="term" value="C:mitochondrion"/>
    <property type="evidence" value="ECO:0007669"/>
    <property type="project" value="TreeGrafter"/>
</dbReference>
<dbReference type="GO" id="GO:0016020">
    <property type="term" value="C:membrane"/>
    <property type="evidence" value="ECO:0007669"/>
    <property type="project" value="UniProtKB-SubCell"/>
</dbReference>